<feature type="transmembrane region" description="Helical" evidence="1">
    <location>
        <begin position="393"/>
        <end position="412"/>
    </location>
</feature>
<proteinExistence type="predicted"/>
<dbReference type="RefSeq" id="WP_043524756.1">
    <property type="nucleotide sequence ID" value="NZ_BAABKU010000017.1"/>
</dbReference>
<evidence type="ECO:0000313" key="2">
    <source>
        <dbReference type="EMBL" id="KHD77133.1"/>
    </source>
</evidence>
<feature type="transmembrane region" description="Helical" evidence="1">
    <location>
        <begin position="462"/>
        <end position="482"/>
    </location>
</feature>
<feature type="transmembrane region" description="Helical" evidence="1">
    <location>
        <begin position="32"/>
        <end position="55"/>
    </location>
</feature>
<accession>A0A0A6UQ06</accession>
<dbReference type="OrthoDB" id="3401901at2"/>
<dbReference type="EMBL" id="JRTT01000013">
    <property type="protein sequence ID" value="KHD77133.1"/>
    <property type="molecule type" value="Genomic_DNA"/>
</dbReference>
<feature type="transmembrane region" description="Helical" evidence="1">
    <location>
        <begin position="140"/>
        <end position="160"/>
    </location>
</feature>
<keyword evidence="1" id="KW-1133">Transmembrane helix</keyword>
<comment type="caution">
    <text evidence="2">The sequence shown here is derived from an EMBL/GenBank/DDBJ whole genome shotgun (WGS) entry which is preliminary data.</text>
</comment>
<keyword evidence="3" id="KW-1185">Reference proteome</keyword>
<dbReference type="AlphaFoldDB" id="A0A0A6UQ06"/>
<name>A0A0A6UQ06_ACTUT</name>
<feature type="transmembrane region" description="Helical" evidence="1">
    <location>
        <begin position="172"/>
        <end position="192"/>
    </location>
</feature>
<feature type="transmembrane region" description="Helical" evidence="1">
    <location>
        <begin position="364"/>
        <end position="387"/>
    </location>
</feature>
<keyword evidence="1" id="KW-0472">Membrane</keyword>
<sequence>MTGAVVELRPVRQWIRRAQAAHRDRRESFGTAYTTVFCVAVLAAMFQGPLVAVFRPLAPRLSGSGALAAGAVCTGLLLLALRRLGPVTVSRPAAYFLLTAPVSRRRLLAPAMRTAAAGAALTGGLAALGILGNAVTTGSYLLAGTGALLGVLLTLLASAAQARPRLAALTDTAARLALAVGLAVLVAEATGWPPPLPGGEIATSAVVTLTGALAVLATIALLLGVRDLARTSNEKILESAKATGTLADSVYGMEPSFLADMVERRYWAHRRLRSARLPRRLPPLTGQDVLLARRRPARLAWTAASTTWPLLLSSAPRWALVIVLLAGSTLAARATTGTVKTDAGNPVLLRTLGLSSRQVVQQRFWVPAVLATVWATTALTLLQLAGALPPGQWWPLGLALGPVGAVAAIRAARTGFVRNDLLPFETPMGTLPTGALVYAFAGVDLMILLLPMVVGLAQGVTLTWTTAVFQIVIALTGVRLYLAVSTGTDRVELARRG</sequence>
<protein>
    <submittedName>
        <fullName evidence="2">Uncharacterized protein</fullName>
    </submittedName>
</protein>
<organism evidence="2 3">
    <name type="scientific">Actinoplanes utahensis</name>
    <dbReference type="NCBI Taxonomy" id="1869"/>
    <lineage>
        <taxon>Bacteria</taxon>
        <taxon>Bacillati</taxon>
        <taxon>Actinomycetota</taxon>
        <taxon>Actinomycetes</taxon>
        <taxon>Micromonosporales</taxon>
        <taxon>Micromonosporaceae</taxon>
        <taxon>Actinoplanes</taxon>
    </lineage>
</organism>
<reference evidence="2 3" key="1">
    <citation type="submission" date="2014-10" db="EMBL/GenBank/DDBJ databases">
        <title>Draft genome sequence of Actinoplanes utahensis NRRL 12052.</title>
        <authorList>
            <person name="Velasco-Bucheli B."/>
            <person name="del Cerro C."/>
            <person name="Hormigo D."/>
            <person name="Garcia J.L."/>
            <person name="Acebal C."/>
            <person name="Arroyo M."/>
            <person name="de la Mata I."/>
        </authorList>
    </citation>
    <scope>NUCLEOTIDE SEQUENCE [LARGE SCALE GENOMIC DNA]</scope>
    <source>
        <strain evidence="2 3">NRRL 12052</strain>
    </source>
</reference>
<dbReference type="eggNOG" id="ENOG502ZAIR">
    <property type="taxonomic scope" value="Bacteria"/>
</dbReference>
<gene>
    <name evidence="2" type="ORF">MB27_13625</name>
</gene>
<evidence type="ECO:0000256" key="1">
    <source>
        <dbReference type="SAM" id="Phobius"/>
    </source>
</evidence>
<dbReference type="InterPro" id="IPR046264">
    <property type="entry name" value="DUF6297"/>
</dbReference>
<dbReference type="STRING" id="1869.MB27_13625"/>
<dbReference type="Proteomes" id="UP000054537">
    <property type="component" value="Unassembled WGS sequence"/>
</dbReference>
<feature type="transmembrane region" description="Helical" evidence="1">
    <location>
        <begin position="204"/>
        <end position="225"/>
    </location>
</feature>
<keyword evidence="1" id="KW-0812">Transmembrane</keyword>
<evidence type="ECO:0000313" key="3">
    <source>
        <dbReference type="Proteomes" id="UP000054537"/>
    </source>
</evidence>
<feature type="transmembrane region" description="Helical" evidence="1">
    <location>
        <begin position="114"/>
        <end position="134"/>
    </location>
</feature>
<feature type="transmembrane region" description="Helical" evidence="1">
    <location>
        <begin position="433"/>
        <end position="456"/>
    </location>
</feature>
<feature type="transmembrane region" description="Helical" evidence="1">
    <location>
        <begin position="61"/>
        <end position="81"/>
    </location>
</feature>
<dbReference type="Pfam" id="PF19814">
    <property type="entry name" value="DUF6297"/>
    <property type="match status" value="1"/>
</dbReference>